<organism evidence="7 8">
    <name type="scientific">Trichoplax adhaerens</name>
    <name type="common">Trichoplax reptans</name>
    <dbReference type="NCBI Taxonomy" id="10228"/>
    <lineage>
        <taxon>Eukaryota</taxon>
        <taxon>Metazoa</taxon>
        <taxon>Placozoa</taxon>
        <taxon>Uniplacotomia</taxon>
        <taxon>Trichoplacea</taxon>
        <taxon>Trichoplacidae</taxon>
        <taxon>Trichoplax</taxon>
    </lineage>
</organism>
<keyword evidence="8" id="KW-1185">Reference proteome</keyword>
<dbReference type="eggNOG" id="KOG3882">
    <property type="taxonomic scope" value="Eukaryota"/>
</dbReference>
<keyword evidence="3 6" id="KW-0812">Transmembrane</keyword>
<sequence>MGCCTICSRFFLIVISIVMILFSISIIIAAAIILSQSDNIAAALPNNIRTVTVSAILVIVACVMMIFSGFSGCGGAFKRNSKPLYVYVVFAAIVLAMSIAGVVIAAINSPQISSAIGQGLTNVATNEYGDPNRQSITTAMDRLQRQFQCCGGNSHLEYTNSLWANTSATNATNSNPVPSSCCINQQSRCGQDRISNSVIYTNGCTTGSGLSAQFILNSVVGMGIAVCVIQGLAILCALILLHDLVYNEGKGTHSTTKVVIIKEQAS</sequence>
<dbReference type="SUPFAM" id="SSF48652">
    <property type="entry name" value="Tetraspanin"/>
    <property type="match status" value="1"/>
</dbReference>
<dbReference type="KEGG" id="tad:TRIADDRAFT_19533"/>
<dbReference type="OMA" id="VAWREIQ"/>
<keyword evidence="5 6" id="KW-0472">Membrane</keyword>
<dbReference type="OrthoDB" id="438211at2759"/>
<evidence type="ECO:0000256" key="4">
    <source>
        <dbReference type="ARBA" id="ARBA00022989"/>
    </source>
</evidence>
<evidence type="ECO:0000256" key="3">
    <source>
        <dbReference type="ARBA" id="ARBA00022692"/>
    </source>
</evidence>
<evidence type="ECO:0000256" key="6">
    <source>
        <dbReference type="RuleBase" id="RU361218"/>
    </source>
</evidence>
<protein>
    <recommendedName>
        <fullName evidence="6">Tetraspanin</fullName>
    </recommendedName>
</protein>
<dbReference type="HOGENOM" id="CLU_055524_5_0_1"/>
<comment type="similarity">
    <text evidence="2 6">Belongs to the tetraspanin (TM4SF) family.</text>
</comment>
<dbReference type="EMBL" id="DS985241">
    <property type="protein sequence ID" value="EDV29307.1"/>
    <property type="molecule type" value="Genomic_DNA"/>
</dbReference>
<evidence type="ECO:0000313" key="8">
    <source>
        <dbReference type="Proteomes" id="UP000009022"/>
    </source>
</evidence>
<accession>B3RJC5</accession>
<dbReference type="InParanoid" id="B3RJC5"/>
<dbReference type="PANTHER" id="PTHR19282:SF556">
    <property type="entry name" value="TETRASPANIN"/>
    <property type="match status" value="1"/>
</dbReference>
<dbReference type="InterPro" id="IPR018499">
    <property type="entry name" value="Tetraspanin/Peripherin"/>
</dbReference>
<dbReference type="AlphaFoldDB" id="B3RJC5"/>
<dbReference type="PIRSF" id="PIRSF002419">
    <property type="entry name" value="Tetraspanin"/>
    <property type="match status" value="1"/>
</dbReference>
<dbReference type="Gene3D" id="1.10.1450.10">
    <property type="entry name" value="Tetraspanin"/>
    <property type="match status" value="1"/>
</dbReference>
<feature type="transmembrane region" description="Helical" evidence="6">
    <location>
        <begin position="12"/>
        <end position="34"/>
    </location>
</feature>
<dbReference type="RefSeq" id="XP_002108509.1">
    <property type="nucleotide sequence ID" value="XM_002108473.1"/>
</dbReference>
<dbReference type="InterPro" id="IPR008952">
    <property type="entry name" value="Tetraspanin_EC2_sf"/>
</dbReference>
<dbReference type="PhylomeDB" id="B3RJC5"/>
<dbReference type="Pfam" id="PF00335">
    <property type="entry name" value="Tetraspanin"/>
    <property type="match status" value="1"/>
</dbReference>
<gene>
    <name evidence="7" type="ORF">TRIADDRAFT_19533</name>
</gene>
<dbReference type="PANTHER" id="PTHR19282">
    <property type="entry name" value="TETRASPANIN"/>
    <property type="match status" value="1"/>
</dbReference>
<dbReference type="GeneID" id="6749723"/>
<dbReference type="InterPro" id="IPR000301">
    <property type="entry name" value="Tetraspanin_animals"/>
</dbReference>
<dbReference type="PRINTS" id="PR00259">
    <property type="entry name" value="TMFOUR"/>
</dbReference>
<feature type="transmembrane region" description="Helical" evidence="6">
    <location>
        <begin position="84"/>
        <end position="107"/>
    </location>
</feature>
<reference evidence="7 8" key="1">
    <citation type="journal article" date="2008" name="Nature">
        <title>The Trichoplax genome and the nature of placozoans.</title>
        <authorList>
            <person name="Srivastava M."/>
            <person name="Begovic E."/>
            <person name="Chapman J."/>
            <person name="Putnam N.H."/>
            <person name="Hellsten U."/>
            <person name="Kawashima T."/>
            <person name="Kuo A."/>
            <person name="Mitros T."/>
            <person name="Salamov A."/>
            <person name="Carpenter M.L."/>
            <person name="Signorovitch A.Y."/>
            <person name="Moreno M.A."/>
            <person name="Kamm K."/>
            <person name="Grimwood J."/>
            <person name="Schmutz J."/>
            <person name="Shapiro H."/>
            <person name="Grigoriev I.V."/>
            <person name="Buss L.W."/>
            <person name="Schierwater B."/>
            <person name="Dellaporta S.L."/>
            <person name="Rokhsar D.S."/>
        </authorList>
    </citation>
    <scope>NUCLEOTIDE SEQUENCE [LARGE SCALE GENOMIC DNA]</scope>
    <source>
        <strain evidence="7 8">Grell-BS-1999</strain>
    </source>
</reference>
<dbReference type="GO" id="GO:0016020">
    <property type="term" value="C:membrane"/>
    <property type="evidence" value="ECO:0007669"/>
    <property type="project" value="UniProtKB-SubCell"/>
</dbReference>
<dbReference type="Proteomes" id="UP000009022">
    <property type="component" value="Unassembled WGS sequence"/>
</dbReference>
<proteinExistence type="inferred from homology"/>
<evidence type="ECO:0000256" key="2">
    <source>
        <dbReference type="ARBA" id="ARBA00006840"/>
    </source>
</evidence>
<evidence type="ECO:0000313" key="7">
    <source>
        <dbReference type="EMBL" id="EDV29307.1"/>
    </source>
</evidence>
<feature type="transmembrane region" description="Helical" evidence="6">
    <location>
        <begin position="219"/>
        <end position="241"/>
    </location>
</feature>
<dbReference type="CTD" id="6749723"/>
<comment type="subcellular location">
    <subcellularLocation>
        <location evidence="1 6">Membrane</location>
        <topology evidence="1 6">Multi-pass membrane protein</topology>
    </subcellularLocation>
</comment>
<keyword evidence="4 6" id="KW-1133">Transmembrane helix</keyword>
<feature type="transmembrane region" description="Helical" evidence="6">
    <location>
        <begin position="54"/>
        <end position="77"/>
    </location>
</feature>
<evidence type="ECO:0000256" key="5">
    <source>
        <dbReference type="ARBA" id="ARBA00023136"/>
    </source>
</evidence>
<evidence type="ECO:0000256" key="1">
    <source>
        <dbReference type="ARBA" id="ARBA00004141"/>
    </source>
</evidence>
<name>B3RJC5_TRIAD</name>